<dbReference type="Pfam" id="PF13732">
    <property type="entry name" value="DrrA1-3_C"/>
    <property type="match status" value="1"/>
</dbReference>
<dbReference type="InterPro" id="IPR017871">
    <property type="entry name" value="ABC_transporter-like_CS"/>
</dbReference>
<evidence type="ECO:0000256" key="2">
    <source>
        <dbReference type="ARBA" id="ARBA00022741"/>
    </source>
</evidence>
<evidence type="ECO:0000313" key="5">
    <source>
        <dbReference type="EMBL" id="ADU21393.1"/>
    </source>
</evidence>
<dbReference type="Gene3D" id="3.40.50.300">
    <property type="entry name" value="P-loop containing nucleotide triphosphate hydrolases"/>
    <property type="match status" value="1"/>
</dbReference>
<feature type="domain" description="ABC transporter" evidence="4">
    <location>
        <begin position="4"/>
        <end position="231"/>
    </location>
</feature>
<dbReference type="KEGG" id="ral:Rumal_0866"/>
<protein>
    <submittedName>
        <fullName evidence="5">ABC transporter related protein</fullName>
    </submittedName>
</protein>
<keyword evidence="2" id="KW-0547">Nucleotide-binding</keyword>
<dbReference type="InterPro" id="IPR025302">
    <property type="entry name" value="DrrA1/2-like_C"/>
</dbReference>
<dbReference type="PROSITE" id="PS50893">
    <property type="entry name" value="ABC_TRANSPORTER_2"/>
    <property type="match status" value="1"/>
</dbReference>
<dbReference type="Proteomes" id="UP000006919">
    <property type="component" value="Chromosome"/>
</dbReference>
<dbReference type="eggNOG" id="COG1131">
    <property type="taxonomic scope" value="Bacteria"/>
</dbReference>
<sequence>MEILKIDHLKKEFKDMTAVNGLDLTIQEKDVHGILGPNGAGKSTTINCILGLLGYEEGSVTFAGGESIRKWGKNIGYVPQDLAIYPDLTPTENIRFFCSLYGFKGKELEERVTKALDFVGLTDVKDKKSGEFSGGMKRRLNMACGIAHSPKLIIMDEPTVGIDPQSRNRILENVRTLNEQGATILYTTHYMPEIEEICNRITVIDHGALVATGTKEEIMNRMGTDQMMNLSFAEGKGDMDAFVAEASQIDGIHQTDPDGWNCKIRHDKKTVVLNKVIDAAIRSGLEIEHITNEEPSLEEIFLMLTGKELRDQK</sequence>
<dbReference type="InterPro" id="IPR003439">
    <property type="entry name" value="ABC_transporter-like_ATP-bd"/>
</dbReference>
<dbReference type="PROSITE" id="PS00211">
    <property type="entry name" value="ABC_TRANSPORTER_1"/>
    <property type="match status" value="1"/>
</dbReference>
<proteinExistence type="predicted"/>
<dbReference type="SMART" id="SM00382">
    <property type="entry name" value="AAA"/>
    <property type="match status" value="1"/>
</dbReference>
<dbReference type="HOGENOM" id="CLU_000604_1_2_9"/>
<dbReference type="GO" id="GO:0016887">
    <property type="term" value="F:ATP hydrolysis activity"/>
    <property type="evidence" value="ECO:0007669"/>
    <property type="project" value="InterPro"/>
</dbReference>
<dbReference type="EMBL" id="CP002403">
    <property type="protein sequence ID" value="ADU21393.1"/>
    <property type="molecule type" value="Genomic_DNA"/>
</dbReference>
<dbReference type="PANTHER" id="PTHR43582">
    <property type="entry name" value="LINEARMYCIN RESISTANCE ATP-BINDING PROTEIN LNRL"/>
    <property type="match status" value="1"/>
</dbReference>
<dbReference type="STRING" id="697329.Rumal_0866"/>
<dbReference type="PANTHER" id="PTHR43582:SF2">
    <property type="entry name" value="LINEARMYCIN RESISTANCE ATP-BINDING PROTEIN LNRL"/>
    <property type="match status" value="1"/>
</dbReference>
<dbReference type="RefSeq" id="WP_013497571.1">
    <property type="nucleotide sequence ID" value="NC_014833.1"/>
</dbReference>
<keyword evidence="3" id="KW-0067">ATP-binding</keyword>
<gene>
    <name evidence="5" type="ordered locus">Rumal_0866</name>
</gene>
<reference evidence="5 6" key="1">
    <citation type="journal article" date="2011" name="J. Bacteriol.">
        <title>Complete genome of the cellulolytic ruminal bacterium Ruminococcus albus 7.</title>
        <authorList>
            <person name="Suen G."/>
            <person name="Stevenson D.M."/>
            <person name="Bruce D.C."/>
            <person name="Chertkov O."/>
            <person name="Copeland A."/>
            <person name="Cheng J.F."/>
            <person name="Detter C."/>
            <person name="Detter J.C."/>
            <person name="Goodwin L.A."/>
            <person name="Han C.S."/>
            <person name="Hauser L.J."/>
            <person name="Ivanova N.N."/>
            <person name="Kyrpides N.C."/>
            <person name="Land M.L."/>
            <person name="Lapidus A."/>
            <person name="Lucas S."/>
            <person name="Ovchinnikova G."/>
            <person name="Pitluck S."/>
            <person name="Tapia R."/>
            <person name="Woyke T."/>
            <person name="Boyum J."/>
            <person name="Mead D."/>
            <person name="Weimer P.J."/>
        </authorList>
    </citation>
    <scope>NUCLEOTIDE SEQUENCE [LARGE SCALE GENOMIC DNA]</scope>
    <source>
        <strain evidence="6">ATCC 27210 / DSM 20455 / JCM 14654 / NCDO 2250 / 7</strain>
    </source>
</reference>
<evidence type="ECO:0000259" key="4">
    <source>
        <dbReference type="PROSITE" id="PS50893"/>
    </source>
</evidence>
<accession>E6UIU1</accession>
<evidence type="ECO:0000256" key="1">
    <source>
        <dbReference type="ARBA" id="ARBA00022448"/>
    </source>
</evidence>
<keyword evidence="1" id="KW-0813">Transport</keyword>
<dbReference type="GO" id="GO:0005524">
    <property type="term" value="F:ATP binding"/>
    <property type="evidence" value="ECO:0007669"/>
    <property type="project" value="UniProtKB-KW"/>
</dbReference>
<dbReference type="InterPro" id="IPR027417">
    <property type="entry name" value="P-loop_NTPase"/>
</dbReference>
<dbReference type="AlphaFoldDB" id="E6UIU1"/>
<name>E6UIU1_RUMA7</name>
<dbReference type="SUPFAM" id="SSF52540">
    <property type="entry name" value="P-loop containing nucleoside triphosphate hydrolases"/>
    <property type="match status" value="1"/>
</dbReference>
<dbReference type="Pfam" id="PF00005">
    <property type="entry name" value="ABC_tran"/>
    <property type="match status" value="1"/>
</dbReference>
<evidence type="ECO:0000256" key="3">
    <source>
        <dbReference type="ARBA" id="ARBA00022840"/>
    </source>
</evidence>
<organism evidence="5 6">
    <name type="scientific">Ruminococcus albus (strain ATCC 27210 / DSM 20455 / JCM 14654 / NCDO 2250 / 7)</name>
    <dbReference type="NCBI Taxonomy" id="697329"/>
    <lineage>
        <taxon>Bacteria</taxon>
        <taxon>Bacillati</taxon>
        <taxon>Bacillota</taxon>
        <taxon>Clostridia</taxon>
        <taxon>Eubacteriales</taxon>
        <taxon>Oscillospiraceae</taxon>
        <taxon>Ruminococcus</taxon>
    </lineage>
</organism>
<dbReference type="InterPro" id="IPR003593">
    <property type="entry name" value="AAA+_ATPase"/>
</dbReference>
<evidence type="ECO:0000313" key="6">
    <source>
        <dbReference type="Proteomes" id="UP000006919"/>
    </source>
</evidence>
<dbReference type="OrthoDB" id="9804819at2"/>